<proteinExistence type="predicted"/>
<organism evidence="1 2">
    <name type="scientific">Prevotella melaninogenica DNF00666</name>
    <dbReference type="NCBI Taxonomy" id="1401073"/>
    <lineage>
        <taxon>Bacteria</taxon>
        <taxon>Pseudomonadati</taxon>
        <taxon>Bacteroidota</taxon>
        <taxon>Bacteroidia</taxon>
        <taxon>Bacteroidales</taxon>
        <taxon>Prevotellaceae</taxon>
        <taxon>Prevotella</taxon>
    </lineage>
</organism>
<sequence length="65" mass="7750">MTLRPQIKYYKINQKPTLYLLVSNLSFIFAIKWHSICIANKYKTVMPQSQKYGGNREQITNKERL</sequence>
<protein>
    <submittedName>
        <fullName evidence="1">Uncharacterized protein</fullName>
    </submittedName>
</protein>
<dbReference type="EMBL" id="JRNS01000143">
    <property type="protein sequence ID" value="KGF54357.1"/>
    <property type="molecule type" value="Genomic_DNA"/>
</dbReference>
<evidence type="ECO:0000313" key="1">
    <source>
        <dbReference type="EMBL" id="KGF54357.1"/>
    </source>
</evidence>
<reference evidence="1 2" key="1">
    <citation type="submission" date="2014-07" db="EMBL/GenBank/DDBJ databases">
        <authorList>
            <person name="McCorrison J."/>
            <person name="Sanka R."/>
            <person name="Torralba M."/>
            <person name="Gillis M."/>
            <person name="Haft D.H."/>
            <person name="Methe B."/>
            <person name="Sutton G."/>
            <person name="Nelson K.E."/>
        </authorList>
    </citation>
    <scope>NUCLEOTIDE SEQUENCE [LARGE SCALE GENOMIC DNA]</scope>
    <source>
        <strain evidence="1 2">DNF00666</strain>
    </source>
</reference>
<dbReference type="AlphaFoldDB" id="A0A096CHR5"/>
<dbReference type="Proteomes" id="UP000029578">
    <property type="component" value="Unassembled WGS sequence"/>
</dbReference>
<evidence type="ECO:0000313" key="2">
    <source>
        <dbReference type="Proteomes" id="UP000029578"/>
    </source>
</evidence>
<name>A0A096CHR5_9BACT</name>
<accession>A0A096CHR5</accession>
<gene>
    <name evidence="1" type="ORF">HMPREF0661_02260</name>
</gene>
<comment type="caution">
    <text evidence="1">The sequence shown here is derived from an EMBL/GenBank/DDBJ whole genome shotgun (WGS) entry which is preliminary data.</text>
</comment>